<evidence type="ECO:0000256" key="11">
    <source>
        <dbReference type="ARBA" id="ARBA00023268"/>
    </source>
</evidence>
<dbReference type="EC" id="4.2.1.17" evidence="4"/>
<keyword evidence="11" id="KW-0511">Multifunctional enzyme</keyword>
<reference evidence="15 16" key="1">
    <citation type="submission" date="2019-08" db="EMBL/GenBank/DDBJ databases">
        <title>Deep-cultivation of Planctomycetes and their phenomic and genomic characterization uncovers novel biology.</title>
        <authorList>
            <person name="Wiegand S."/>
            <person name="Jogler M."/>
            <person name="Boedeker C."/>
            <person name="Pinto D."/>
            <person name="Vollmers J."/>
            <person name="Rivas-Marin E."/>
            <person name="Kohn T."/>
            <person name="Peeters S.H."/>
            <person name="Heuer A."/>
            <person name="Rast P."/>
            <person name="Oberbeckmann S."/>
            <person name="Bunk B."/>
            <person name="Jeske O."/>
            <person name="Meyerdierks A."/>
            <person name="Storesund J.E."/>
            <person name="Kallscheuer N."/>
            <person name="Luecker S."/>
            <person name="Lage O.M."/>
            <person name="Pohl T."/>
            <person name="Merkel B.J."/>
            <person name="Hornburger P."/>
            <person name="Mueller R.-W."/>
            <person name="Bruemmer F."/>
            <person name="Labrenz M."/>
            <person name="Spormann A.M."/>
            <person name="Op Den Camp H."/>
            <person name="Overmann J."/>
            <person name="Amann R."/>
            <person name="Jetten M.S.M."/>
            <person name="Mascher T."/>
            <person name="Medema M.H."/>
            <person name="Devos D.P."/>
            <person name="Kaster A.-K."/>
            <person name="Ovreas L."/>
            <person name="Rohde M."/>
            <person name="Galperin M.Y."/>
            <person name="Jogler C."/>
        </authorList>
    </citation>
    <scope>NUCLEOTIDE SEQUENCE [LARGE SCALE GENOMIC DNA]</scope>
    <source>
        <strain evidence="15 16">LF1</strain>
    </source>
</reference>
<dbReference type="InterPro" id="IPR008927">
    <property type="entry name" value="6-PGluconate_DH-like_C_sf"/>
</dbReference>
<accession>A0A5B1CNN0</accession>
<dbReference type="RefSeq" id="WP_068257954.1">
    <property type="nucleotide sequence ID" value="NZ_LWSK01000001.1"/>
</dbReference>
<dbReference type="GO" id="GO:0006635">
    <property type="term" value="P:fatty acid beta-oxidation"/>
    <property type="evidence" value="ECO:0007669"/>
    <property type="project" value="UniProtKB-UniPathway"/>
</dbReference>
<proteinExistence type="inferred from homology"/>
<protein>
    <recommendedName>
        <fullName evidence="4">enoyl-CoA hydratase</fullName>
        <ecNumber evidence="4">4.2.1.17</ecNumber>
    </recommendedName>
</protein>
<keyword evidence="6" id="KW-0442">Lipid degradation</keyword>
<feature type="domain" description="3-hydroxyacyl-CoA dehydrogenase C-terminal" evidence="13">
    <location>
        <begin position="495"/>
        <end position="586"/>
    </location>
</feature>
<dbReference type="Gene3D" id="1.10.1040.50">
    <property type="match status" value="1"/>
</dbReference>
<dbReference type="OrthoDB" id="9771883at2"/>
<dbReference type="PANTHER" id="PTHR43612">
    <property type="entry name" value="TRIFUNCTIONAL ENZYME SUBUNIT ALPHA"/>
    <property type="match status" value="1"/>
</dbReference>
<dbReference type="InterPro" id="IPR006176">
    <property type="entry name" value="3-OHacyl-CoA_DH_NAD-bd"/>
</dbReference>
<name>A0A5B1CNN0_9BACT</name>
<keyword evidence="10" id="KW-0456">Lyase</keyword>
<comment type="pathway">
    <text evidence="1">Lipid metabolism; fatty acid beta-oxidation.</text>
</comment>
<evidence type="ECO:0000256" key="3">
    <source>
        <dbReference type="ARBA" id="ARBA00008750"/>
    </source>
</evidence>
<organism evidence="15 16">
    <name type="scientific">Rubripirellula obstinata</name>
    <dbReference type="NCBI Taxonomy" id="406547"/>
    <lineage>
        <taxon>Bacteria</taxon>
        <taxon>Pseudomonadati</taxon>
        <taxon>Planctomycetota</taxon>
        <taxon>Planctomycetia</taxon>
        <taxon>Pirellulales</taxon>
        <taxon>Pirellulaceae</taxon>
        <taxon>Rubripirellula</taxon>
    </lineage>
</organism>
<evidence type="ECO:0000256" key="10">
    <source>
        <dbReference type="ARBA" id="ARBA00023239"/>
    </source>
</evidence>
<dbReference type="Gene3D" id="3.90.226.10">
    <property type="entry name" value="2-enoyl-CoA Hydratase, Chain A, domain 1"/>
    <property type="match status" value="1"/>
</dbReference>
<dbReference type="FunFam" id="3.40.50.720:FF:000009">
    <property type="entry name" value="Fatty oxidation complex, alpha subunit"/>
    <property type="match status" value="1"/>
</dbReference>
<comment type="similarity">
    <text evidence="3">In the N-terminal section; belongs to the enoyl-CoA hydratase/isomerase family.</text>
</comment>
<dbReference type="Gene3D" id="3.40.50.720">
    <property type="entry name" value="NAD(P)-binding Rossmann-like Domain"/>
    <property type="match status" value="1"/>
</dbReference>
<dbReference type="InterPro" id="IPR001753">
    <property type="entry name" value="Enoyl-CoA_hydra/iso"/>
</dbReference>
<dbReference type="GO" id="GO:0016509">
    <property type="term" value="F:long-chain (3S)-3-hydroxyacyl-CoA dehydrogenase (NAD+) activity"/>
    <property type="evidence" value="ECO:0007669"/>
    <property type="project" value="TreeGrafter"/>
</dbReference>
<keyword evidence="16" id="KW-1185">Reference proteome</keyword>
<feature type="domain" description="3-hydroxyacyl-CoA dehydrogenase C-terminal" evidence="13">
    <location>
        <begin position="615"/>
        <end position="699"/>
    </location>
</feature>
<dbReference type="FunFam" id="3.90.226.10:FF:000011">
    <property type="entry name" value="Fatty acid oxidation complex subunit alpha"/>
    <property type="match status" value="1"/>
</dbReference>
<keyword evidence="5" id="KW-0276">Fatty acid metabolism</keyword>
<evidence type="ECO:0000313" key="16">
    <source>
        <dbReference type="Proteomes" id="UP000322699"/>
    </source>
</evidence>
<feature type="domain" description="3-hydroxyacyl-CoA dehydrogenase NAD binding" evidence="14">
    <location>
        <begin position="314"/>
        <end position="492"/>
    </location>
</feature>
<dbReference type="UniPathway" id="UPA00659"/>
<evidence type="ECO:0000256" key="5">
    <source>
        <dbReference type="ARBA" id="ARBA00022832"/>
    </source>
</evidence>
<evidence type="ECO:0000256" key="6">
    <source>
        <dbReference type="ARBA" id="ARBA00022963"/>
    </source>
</evidence>
<dbReference type="InterPro" id="IPR050136">
    <property type="entry name" value="FA_oxidation_alpha_subunit"/>
</dbReference>
<evidence type="ECO:0000256" key="2">
    <source>
        <dbReference type="ARBA" id="ARBA00007005"/>
    </source>
</evidence>
<evidence type="ECO:0000256" key="9">
    <source>
        <dbReference type="ARBA" id="ARBA00023098"/>
    </source>
</evidence>
<evidence type="ECO:0000256" key="12">
    <source>
        <dbReference type="ARBA" id="ARBA00049556"/>
    </source>
</evidence>
<dbReference type="SUPFAM" id="SSF48179">
    <property type="entry name" value="6-phosphogluconate dehydrogenase C-terminal domain-like"/>
    <property type="match status" value="2"/>
</dbReference>
<dbReference type="GO" id="GO:0004300">
    <property type="term" value="F:enoyl-CoA hydratase activity"/>
    <property type="evidence" value="ECO:0007669"/>
    <property type="project" value="UniProtKB-EC"/>
</dbReference>
<evidence type="ECO:0000256" key="4">
    <source>
        <dbReference type="ARBA" id="ARBA00012076"/>
    </source>
</evidence>
<comment type="catalytic activity">
    <reaction evidence="12">
        <text>a (3S)-3-hydroxyacyl-CoA + NAD(+) = a 3-oxoacyl-CoA + NADH + H(+)</text>
        <dbReference type="Rhea" id="RHEA:22432"/>
        <dbReference type="ChEBI" id="CHEBI:15378"/>
        <dbReference type="ChEBI" id="CHEBI:57318"/>
        <dbReference type="ChEBI" id="CHEBI:57540"/>
        <dbReference type="ChEBI" id="CHEBI:57945"/>
        <dbReference type="ChEBI" id="CHEBI:90726"/>
        <dbReference type="EC" id="1.1.1.35"/>
    </reaction>
</comment>
<dbReference type="Proteomes" id="UP000322699">
    <property type="component" value="Unassembled WGS sequence"/>
</dbReference>
<dbReference type="PANTHER" id="PTHR43612:SF3">
    <property type="entry name" value="TRIFUNCTIONAL ENZYME SUBUNIT ALPHA, MITOCHONDRIAL"/>
    <property type="match status" value="1"/>
</dbReference>
<dbReference type="PROSITE" id="PS00067">
    <property type="entry name" value="3HCDH"/>
    <property type="match status" value="1"/>
</dbReference>
<evidence type="ECO:0000256" key="8">
    <source>
        <dbReference type="ARBA" id="ARBA00023027"/>
    </source>
</evidence>
<keyword evidence="8" id="KW-0520">NAD</keyword>
<evidence type="ECO:0000259" key="14">
    <source>
        <dbReference type="Pfam" id="PF02737"/>
    </source>
</evidence>
<dbReference type="AlphaFoldDB" id="A0A5B1CNN0"/>
<evidence type="ECO:0000256" key="1">
    <source>
        <dbReference type="ARBA" id="ARBA00005005"/>
    </source>
</evidence>
<comment type="similarity">
    <text evidence="2">In the central section; belongs to the 3-hydroxyacyl-CoA dehydrogenase family.</text>
</comment>
<dbReference type="InterPro" id="IPR029045">
    <property type="entry name" value="ClpP/crotonase-like_dom_sf"/>
</dbReference>
<dbReference type="SUPFAM" id="SSF51735">
    <property type="entry name" value="NAD(P)-binding Rossmann-fold domains"/>
    <property type="match status" value="1"/>
</dbReference>
<dbReference type="Pfam" id="PF00725">
    <property type="entry name" value="3HCDH"/>
    <property type="match status" value="2"/>
</dbReference>
<dbReference type="GO" id="GO:0070403">
    <property type="term" value="F:NAD+ binding"/>
    <property type="evidence" value="ECO:0007669"/>
    <property type="project" value="InterPro"/>
</dbReference>
<dbReference type="InterPro" id="IPR006108">
    <property type="entry name" value="3HC_DH_C"/>
</dbReference>
<evidence type="ECO:0000313" key="15">
    <source>
        <dbReference type="EMBL" id="KAA1261409.1"/>
    </source>
</evidence>
<dbReference type="CDD" id="cd06558">
    <property type="entry name" value="crotonase-like"/>
    <property type="match status" value="1"/>
</dbReference>
<gene>
    <name evidence="15" type="primary">fadJ</name>
    <name evidence="15" type="ORF">LF1_39560</name>
</gene>
<comment type="caution">
    <text evidence="15">The sequence shown here is derived from an EMBL/GenBank/DDBJ whole genome shotgun (WGS) entry which is preliminary data.</text>
</comment>
<dbReference type="EMBL" id="VRLW01000001">
    <property type="protein sequence ID" value="KAA1261409.1"/>
    <property type="molecule type" value="Genomic_DNA"/>
</dbReference>
<dbReference type="SUPFAM" id="SSF52096">
    <property type="entry name" value="ClpP/crotonase"/>
    <property type="match status" value="1"/>
</dbReference>
<keyword evidence="7" id="KW-0560">Oxidoreductase</keyword>
<evidence type="ECO:0000256" key="7">
    <source>
        <dbReference type="ARBA" id="ARBA00023002"/>
    </source>
</evidence>
<keyword evidence="9" id="KW-0443">Lipid metabolism</keyword>
<dbReference type="Pfam" id="PF02737">
    <property type="entry name" value="3HCDH_N"/>
    <property type="match status" value="1"/>
</dbReference>
<dbReference type="InterPro" id="IPR036291">
    <property type="entry name" value="NAD(P)-bd_dom_sf"/>
</dbReference>
<dbReference type="InterPro" id="IPR006180">
    <property type="entry name" value="3-OHacyl-CoA_DH_CS"/>
</dbReference>
<evidence type="ECO:0000259" key="13">
    <source>
        <dbReference type="Pfam" id="PF00725"/>
    </source>
</evidence>
<dbReference type="Pfam" id="PF00378">
    <property type="entry name" value="ECH_1"/>
    <property type="match status" value="1"/>
</dbReference>
<sequence length="710" mass="77972">MNCFSLTLQGDVGILEFNTPNSSANILSRDALFELDQQLDQIAELTNIKTLLIASGKDSIFIAGADIKEIESLVDSKEASKMADVGKQIFDKLERLPQLTVAVINGACVGGGYELALACDHRVAGFADCIKIGLPEVKLGILPGFGGCIRLPKLVGIAKALSIILPGKLLDSRRALKMGLVDRLFYDPILVEQAKTFASEVLAKREVVRRPKRTPLQKLLEGNPLGRKLLFRQARKNVLKSTSGHYPAPLVAIDTIEKMVGKSHQEASQIESAALGELAVSGISKNLVQVFYLDEAYKKRTWTDVTRTPNKVKKVGVVGAGVMGGGIAQLLSKHGVVCRVKDLNQQALALALKTAKDVYAYQVKSRRMKQGQVDAKMSLISPTTTYCGFENVDVVVEAVVERMEVKKQVFQELDQVVAPDACLFTNTSSLRVTEMADSTGRPDKVCGFHFFNPVHRMPLLEIVKTEKTSDQTIATAVSFARQLGKMPIVVKDKEGFIVNRILLPYMNEAAYLLEEGIAPQRLDNIAKSFGMPMGPLELADEVGIDVGYHVARILENAYGPRMKVAATLERIHEAGFFGKKSGQGFYIHKGNQKSVNKKILNHRVHELSVENDEQITKRLIYIMINEASRCLEEGVADSAATIDVGMIYGTGFPPFRGGLLKYADKIGAKNIVADLRDFQNKFDELRFEPSPLLLTLADSSASFYERPKST</sequence>